<keyword evidence="1" id="KW-0812">Transmembrane</keyword>
<keyword evidence="3" id="KW-1185">Reference proteome</keyword>
<comment type="caution">
    <text evidence="2">The sequence shown here is derived from an EMBL/GenBank/DDBJ whole genome shotgun (WGS) entry which is preliminary data.</text>
</comment>
<keyword evidence="1" id="KW-1133">Transmembrane helix</keyword>
<dbReference type="AlphaFoldDB" id="A0A3M7S829"/>
<reference evidence="2 3" key="1">
    <citation type="journal article" date="2018" name="Sci. Rep.">
        <title>Genomic signatures of local adaptation to the degree of environmental predictability in rotifers.</title>
        <authorList>
            <person name="Franch-Gras L."/>
            <person name="Hahn C."/>
            <person name="Garcia-Roger E.M."/>
            <person name="Carmona M.J."/>
            <person name="Serra M."/>
            <person name="Gomez A."/>
        </authorList>
    </citation>
    <scope>NUCLEOTIDE SEQUENCE [LARGE SCALE GENOMIC DNA]</scope>
    <source>
        <strain evidence="2">HYR1</strain>
    </source>
</reference>
<accession>A0A3M7S829</accession>
<keyword evidence="1" id="KW-0472">Membrane</keyword>
<proteinExistence type="predicted"/>
<gene>
    <name evidence="2" type="ORF">BpHYR1_020785</name>
</gene>
<name>A0A3M7S829_BRAPC</name>
<organism evidence="2 3">
    <name type="scientific">Brachionus plicatilis</name>
    <name type="common">Marine rotifer</name>
    <name type="synonym">Brachionus muelleri</name>
    <dbReference type="NCBI Taxonomy" id="10195"/>
    <lineage>
        <taxon>Eukaryota</taxon>
        <taxon>Metazoa</taxon>
        <taxon>Spiralia</taxon>
        <taxon>Gnathifera</taxon>
        <taxon>Rotifera</taxon>
        <taxon>Eurotatoria</taxon>
        <taxon>Monogononta</taxon>
        <taxon>Pseudotrocha</taxon>
        <taxon>Ploima</taxon>
        <taxon>Brachionidae</taxon>
        <taxon>Brachionus</taxon>
    </lineage>
</organism>
<evidence type="ECO:0000256" key="1">
    <source>
        <dbReference type="SAM" id="Phobius"/>
    </source>
</evidence>
<sequence>MVMPGDASSPTGSTDSSSNFLLLSSLKLCSSILIILAFFFDFKKVNFSVNLSTNFLNLESFFLLVDSPHQKEGCTGKYHLLGTPNSPGAIPSMYQVSSIYYRGQISLVKEDTDQKALSYGRYGKACEKHQQNTKVTIGKDVAKFEHYAQNENYKEHDGKRCDEPRYPVDAVRQTHHPHELFEALFFLVHNVFDQHGDCVNPGQAWIGRHLSNNAHCLTLVCFSFHNGFFDHVLAEFCSAFSNTKPAQNASLSISFSPVLTNSCSVAKPSNLFNSMHWSEF</sequence>
<evidence type="ECO:0000313" key="2">
    <source>
        <dbReference type="EMBL" id="RNA31839.1"/>
    </source>
</evidence>
<dbReference type="Proteomes" id="UP000276133">
    <property type="component" value="Unassembled WGS sequence"/>
</dbReference>
<protein>
    <submittedName>
        <fullName evidence="2">Uncharacterized protein</fullName>
    </submittedName>
</protein>
<evidence type="ECO:0000313" key="3">
    <source>
        <dbReference type="Proteomes" id="UP000276133"/>
    </source>
</evidence>
<feature type="transmembrane region" description="Helical" evidence="1">
    <location>
        <begin position="20"/>
        <end position="40"/>
    </location>
</feature>
<dbReference type="EMBL" id="REGN01001891">
    <property type="protein sequence ID" value="RNA31839.1"/>
    <property type="molecule type" value="Genomic_DNA"/>
</dbReference>